<dbReference type="AlphaFoldDB" id="A0A5S3N590"/>
<evidence type="ECO:0000313" key="5">
    <source>
        <dbReference type="EMBL" id="TMM30528.1"/>
    </source>
</evidence>
<evidence type="ECO:0000256" key="3">
    <source>
        <dbReference type="SAM" id="SignalP"/>
    </source>
</evidence>
<dbReference type="OrthoDB" id="9757947at2"/>
<dbReference type="Pfam" id="PF18962">
    <property type="entry name" value="Por_Secre_tail"/>
    <property type="match status" value="1"/>
</dbReference>
<organism evidence="5 6">
    <name type="scientific">Polaribacter aestuariivivens</name>
    <dbReference type="NCBI Taxonomy" id="2304626"/>
    <lineage>
        <taxon>Bacteria</taxon>
        <taxon>Pseudomonadati</taxon>
        <taxon>Bacteroidota</taxon>
        <taxon>Flavobacteriia</taxon>
        <taxon>Flavobacteriales</taxon>
        <taxon>Flavobacteriaceae</taxon>
    </lineage>
</organism>
<accession>A0A5S3N590</accession>
<dbReference type="Gene3D" id="2.130.10.10">
    <property type="entry name" value="YVTN repeat-like/Quinoprotein amine dehydrogenase"/>
    <property type="match status" value="3"/>
</dbReference>
<feature type="signal peptide" evidence="3">
    <location>
        <begin position="1"/>
        <end position="21"/>
    </location>
</feature>
<protein>
    <submittedName>
        <fullName evidence="5">T9SS type A sorting domain-containing protein</fullName>
    </submittedName>
</protein>
<dbReference type="InterPro" id="IPR015943">
    <property type="entry name" value="WD40/YVTN_repeat-like_dom_sf"/>
</dbReference>
<keyword evidence="6" id="KW-1185">Reference proteome</keyword>
<evidence type="ECO:0000313" key="6">
    <source>
        <dbReference type="Proteomes" id="UP000307140"/>
    </source>
</evidence>
<evidence type="ECO:0000256" key="1">
    <source>
        <dbReference type="ARBA" id="ARBA00022729"/>
    </source>
</evidence>
<dbReference type="NCBIfam" id="TIGR04183">
    <property type="entry name" value="Por_Secre_tail"/>
    <property type="match status" value="1"/>
</dbReference>
<reference evidence="5 6" key="1">
    <citation type="submission" date="2019-05" db="EMBL/GenBank/DDBJ databases">
        <title>Polaribacter aestuariivivens sp. nov., isolated from a tidal flat.</title>
        <authorList>
            <person name="Yoon J.-H."/>
        </authorList>
    </citation>
    <scope>NUCLEOTIDE SEQUENCE [LARGE SCALE GENOMIC DNA]</scope>
    <source>
        <strain evidence="5 6">DBTF-3</strain>
    </source>
</reference>
<dbReference type="Proteomes" id="UP000307140">
    <property type="component" value="Unassembled WGS sequence"/>
</dbReference>
<feature type="compositionally biased region" description="Low complexity" evidence="2">
    <location>
        <begin position="353"/>
        <end position="365"/>
    </location>
</feature>
<dbReference type="InterPro" id="IPR026444">
    <property type="entry name" value="Secre_tail"/>
</dbReference>
<keyword evidence="1 3" id="KW-0732">Signal</keyword>
<feature type="region of interest" description="Disordered" evidence="2">
    <location>
        <begin position="353"/>
        <end position="373"/>
    </location>
</feature>
<comment type="caution">
    <text evidence="5">The sequence shown here is derived from an EMBL/GenBank/DDBJ whole genome shotgun (WGS) entry which is preliminary data.</text>
</comment>
<proteinExistence type="predicted"/>
<dbReference type="SUPFAM" id="SSF110296">
    <property type="entry name" value="Oligoxyloglucan reducing end-specific cellobiohydrolase"/>
    <property type="match status" value="2"/>
</dbReference>
<gene>
    <name evidence="5" type="ORF">FDT66_07125</name>
</gene>
<feature type="domain" description="Secretion system C-terminal sorting" evidence="4">
    <location>
        <begin position="823"/>
        <end position="897"/>
    </location>
</feature>
<dbReference type="EMBL" id="VANR01000003">
    <property type="protein sequence ID" value="TMM30528.1"/>
    <property type="molecule type" value="Genomic_DNA"/>
</dbReference>
<name>A0A5S3N590_9FLAO</name>
<dbReference type="RefSeq" id="WP_138535478.1">
    <property type="nucleotide sequence ID" value="NZ_VANR01000003.1"/>
</dbReference>
<feature type="chain" id="PRO_5024418716" evidence="3">
    <location>
        <begin position="22"/>
        <end position="898"/>
    </location>
</feature>
<evidence type="ECO:0000256" key="2">
    <source>
        <dbReference type="SAM" id="MobiDB-lite"/>
    </source>
</evidence>
<evidence type="ECO:0000259" key="4">
    <source>
        <dbReference type="Pfam" id="PF18962"/>
    </source>
</evidence>
<sequence length="898" mass="98818">MNKKLYIFAAIIIVAIFSVTAIQNNENDADKRQREYAAYIENHPYSKRKALSKKELKAMPKKDRPDLAFEQDFLRTMDPKTKSIPRKRFFEALDYVKRYNKNKPKGQRKEGEDFSWVSRGPNNVAGRTRALMFDPNDPTDKKVFAGGVGGGIWVNNDITDENVSWSQLAADMSNFAVTAMDYDPVVTTTMYAGTGEGYGNIDAINGGGIWKSTDGGATWVNLPSSRIYDQVFDIIVRNEGGVIGVIYAAVRDLEGTTGSDLIRSLDGGETWDIVSDEIVRDLELASDNTIWFGTATGSIFSSSTGTKFTANYTSSVENPRRVDLAVAQSNPSVVYALIANGNALGEIVKTTDGGTSWTTTATTPSDSRDSTVPNDDFTRGQAWYDLIVQISPVNENHIYVGGINTFNSLDGGDSWTKITSWSDFYDATVSYAHADQHNIIFRPNHPNELLVANDGGIQYAPDLTKVPTTLTFDPYNEGFFTRNKNFNITQFYSGAIDPVNPNGFLGGSQDNGSQFLETPGIASSEEVWGGDGGFCFIDQTATNETRGVYQIVSFTNNNYYLLDYTGGSSVWISLINNPNNGSFINAADYDSENNVLYSYNDNNEITTATLNADFADQGSFSDFKGVKDTITIPELLNSTVTNIRVSPYNKENRAVYFSTSGGRIVKRTADENVAVRTNFAVFEGSISCLEIGATEDELLLTYSNYGVESVWYSTNGGLSWINVEGNLPDMPVRWSLFNPLNRKQVILATEAGIWKTDDITATTVVWEPASTGMGSVRVDMLQYRASDNTVLAATHGRGMFTTTFTDGTASVDDVLTDKKAFTVYPTISNGNFTIFAKNSLGKSKINIFDISGRQVYKANLDFTSEEKQEISVNLNAGIYIVNVVDENNKKSSNKIIIE</sequence>